<dbReference type="Proteomes" id="UP000534186">
    <property type="component" value="Unassembled WGS sequence"/>
</dbReference>
<evidence type="ECO:0000313" key="2">
    <source>
        <dbReference type="Proteomes" id="UP000534186"/>
    </source>
</evidence>
<organism evidence="1 2">
    <name type="scientific">Tunturiibacter lichenicola</name>
    <dbReference type="NCBI Taxonomy" id="2051959"/>
    <lineage>
        <taxon>Bacteria</taxon>
        <taxon>Pseudomonadati</taxon>
        <taxon>Acidobacteriota</taxon>
        <taxon>Terriglobia</taxon>
        <taxon>Terriglobales</taxon>
        <taxon>Acidobacteriaceae</taxon>
        <taxon>Tunturiibacter</taxon>
    </lineage>
</organism>
<sequence>MSGTPPPLSNLDPILLASRWLRGDLLPEDVPQIAIELIEAGREEPSIYRVAAEVNVNSRDDVEALLGRMFAALGVEYPMSLEVARQTVARQIAKEVVAGRRDPWTAAMRLDRAFPHWETEDQNILDIYCAADEADWNPGYGRSDAILKQELIQAFERLAGS</sequence>
<reference evidence="1 2" key="1">
    <citation type="submission" date="2020-07" db="EMBL/GenBank/DDBJ databases">
        <title>Genomic Encyclopedia of Type Strains, Phase IV (KMG-V): Genome sequencing to study the core and pangenomes of soil and plant-associated prokaryotes.</title>
        <authorList>
            <person name="Whitman W."/>
        </authorList>
    </citation>
    <scope>NUCLEOTIDE SEQUENCE [LARGE SCALE GENOMIC DNA]</scope>
    <source>
        <strain evidence="1 2">M8UP30</strain>
    </source>
</reference>
<protein>
    <submittedName>
        <fullName evidence="1">Uncharacterized protein</fullName>
    </submittedName>
</protein>
<comment type="caution">
    <text evidence="1">The sequence shown here is derived from an EMBL/GenBank/DDBJ whole genome shotgun (WGS) entry which is preliminary data.</text>
</comment>
<gene>
    <name evidence="1" type="ORF">HDF12_002006</name>
</gene>
<dbReference type="EMBL" id="JACCCV010000001">
    <property type="protein sequence ID" value="NYF51641.1"/>
    <property type="molecule type" value="Genomic_DNA"/>
</dbReference>
<dbReference type="AlphaFoldDB" id="A0A7Y9T2V9"/>
<proteinExistence type="predicted"/>
<evidence type="ECO:0000313" key="1">
    <source>
        <dbReference type="EMBL" id="NYF51641.1"/>
    </source>
</evidence>
<name>A0A7Y9T2V9_9BACT</name>
<accession>A0A7Y9T2V9</accession>